<accession>A0A1M5GWP4</accession>
<dbReference type="EMBL" id="FQUO01000017">
    <property type="protein sequence ID" value="SHG08077.1"/>
    <property type="molecule type" value="Genomic_DNA"/>
</dbReference>
<feature type="domain" description="Transcription regulator BetR N-terminal" evidence="1">
    <location>
        <begin position="25"/>
        <end position="71"/>
    </location>
</feature>
<dbReference type="InterPro" id="IPR013975">
    <property type="entry name" value="Tscrpt_reg_BetR_N"/>
</dbReference>
<gene>
    <name evidence="2" type="ORF">SAMN05444008_11788</name>
</gene>
<evidence type="ECO:0000259" key="1">
    <source>
        <dbReference type="Pfam" id="PF08667"/>
    </source>
</evidence>
<reference evidence="2 3" key="1">
    <citation type="submission" date="2016-11" db="EMBL/GenBank/DDBJ databases">
        <authorList>
            <person name="Jaros S."/>
            <person name="Januszkiewicz K."/>
            <person name="Wedrychowicz H."/>
        </authorList>
    </citation>
    <scope>NUCLEOTIDE SEQUENCE [LARGE SCALE GENOMIC DNA]</scope>
    <source>
        <strain evidence="2 3">DSM 26897</strain>
    </source>
</reference>
<dbReference type="Pfam" id="PF08667">
    <property type="entry name" value="BetR"/>
    <property type="match status" value="1"/>
</dbReference>
<dbReference type="AlphaFoldDB" id="A0A1M5GWP4"/>
<keyword evidence="3" id="KW-1185">Reference proteome</keyword>
<dbReference type="STRING" id="1302690.BUE76_02345"/>
<sequence>MSTSSVQGALFQKIREKASDQQGLAETIASLLHVSTDSAYRRIRGEKPLSLEEFQLLCTRYQVSADQLFGQQAGGFIFQGKLLETTQFRFDKYLEGIIMQLKYIGSFTDSHMYYMCKDIPVFYHFQFRDLAAFKYYIWMRAIIDHPEFTNKPFRFADYSDELFSLGGKIVELYNRFPSTELWNVESINSTIQQIKFCRDMGLITSNEDLQRIYHSLRQLVDHLEAQAAEGIKWYASGGERMGAAFGMYHNEFILGDNSILAVTGSRKMAFLVHSVINYVSTHDVAFCDHLYHNVHNLMKRSTLISTDSEVERNAFFRLLYRKLSQSTEAQPL</sequence>
<dbReference type="RefSeq" id="WP_073046683.1">
    <property type="nucleotide sequence ID" value="NZ_FQUO01000017.1"/>
</dbReference>
<evidence type="ECO:0000313" key="2">
    <source>
        <dbReference type="EMBL" id="SHG08077.1"/>
    </source>
</evidence>
<proteinExistence type="predicted"/>
<evidence type="ECO:0000313" key="3">
    <source>
        <dbReference type="Proteomes" id="UP000184368"/>
    </source>
</evidence>
<dbReference type="OrthoDB" id="1098026at2"/>
<protein>
    <submittedName>
        <fullName evidence="2">BetR domain-containing protein</fullName>
    </submittedName>
</protein>
<name>A0A1M5GWP4_9BACT</name>
<dbReference type="Proteomes" id="UP000184368">
    <property type="component" value="Unassembled WGS sequence"/>
</dbReference>
<organism evidence="2 3">
    <name type="scientific">Cnuella takakiae</name>
    <dbReference type="NCBI Taxonomy" id="1302690"/>
    <lineage>
        <taxon>Bacteria</taxon>
        <taxon>Pseudomonadati</taxon>
        <taxon>Bacteroidota</taxon>
        <taxon>Chitinophagia</taxon>
        <taxon>Chitinophagales</taxon>
        <taxon>Chitinophagaceae</taxon>
        <taxon>Cnuella</taxon>
    </lineage>
</organism>